<keyword evidence="2" id="KW-0812">Transmembrane</keyword>
<evidence type="ECO:0000313" key="7">
    <source>
        <dbReference type="Proteomes" id="UP000128453"/>
    </source>
</evidence>
<dbReference type="Proteomes" id="UP000106924">
    <property type="component" value="Segment"/>
</dbReference>
<dbReference type="EMBL" id="KP343684">
    <property type="protein sequence ID" value="AJP55768.1"/>
    <property type="molecule type" value="Genomic_DNA"/>
</dbReference>
<sequence>MMRILLLLAAAAMISVSVAERLIHAIDGDLKPYGKGPRIKQIDVDESTLVNMKGRKTIEEPEIRKVCCDAFEFNSVKCDRLRFFMSIGNGITEFDPADALEPDELIVYMSAVPPADTLRYRGKEDDGDHGNSAADEAAYQTKRQLLIDVAFIACVGIAGFAIMSMFCITKVKSDSFPTVPSIGGGPQSSNNNNKGYELLAGTGDTVVHMDSRGRHRNIVNLCGRMTVLINSRVEEDVEDEPVSHDTHDHGTHHPDLEAPPLPDKKPLVDLITA</sequence>
<accession>A3QMU3</accession>
<evidence type="ECO:0000313" key="5">
    <source>
        <dbReference type="EMBL" id="AJP55613.1"/>
    </source>
</evidence>
<proteinExistence type="predicted"/>
<evidence type="ECO:0000313" key="8">
    <source>
        <dbReference type="Proteomes" id="UP000130752"/>
    </source>
</evidence>
<keyword evidence="2" id="KW-1133">Transmembrane helix</keyword>
<name>A3QMU3_CYHV3</name>
<reference evidence="7 8" key="5">
    <citation type="journal article" date="2015" name="PLoS Pathog.">
        <title>Rational development of an attenuated recombinant cyprinid herpesvirus 3 vaccine using prokaryotic mutagenesis and in vivo bioluminescent imaging.</title>
        <authorList>
            <person name="Boutier M."/>
            <person name="Ronsmans M."/>
            <person name="Ouyang P."/>
            <person name="Fournier G."/>
            <person name="Reschner A."/>
            <person name="Rakus K."/>
            <person name="Wilkie G.S."/>
            <person name="Farnir F."/>
            <person name="Bayrou C."/>
            <person name="Lieffrig F."/>
            <person name="Li H."/>
            <person name="Desmecht D."/>
            <person name="Davison A.J."/>
            <person name="Vanderplasschen A."/>
        </authorList>
    </citation>
    <scope>NUCLEOTIDE SEQUENCE [LARGE SCALE GENOMIC DNA]</scope>
    <source>
        <strain evidence="5">FL</strain>
    </source>
</reference>
<gene>
    <name evidence="4" type="ORF">CyHV3_ORF126</name>
</gene>
<evidence type="ECO:0000313" key="3">
    <source>
        <dbReference type="EMBL" id="ABC55120.1"/>
    </source>
</evidence>
<protein>
    <submittedName>
        <fullName evidence="4">Membrane protein ORF126</fullName>
    </submittedName>
</protein>
<feature type="region of interest" description="Disordered" evidence="1">
    <location>
        <begin position="236"/>
        <end position="265"/>
    </location>
</feature>
<evidence type="ECO:0000256" key="2">
    <source>
        <dbReference type="SAM" id="Phobius"/>
    </source>
</evidence>
<dbReference type="EMBL" id="DQ177346">
    <property type="protein sequence ID" value="ABC55120.1"/>
    <property type="molecule type" value="Genomic_DNA"/>
</dbReference>
<dbReference type="Proteomes" id="UP000130752">
    <property type="component" value="Segment"/>
</dbReference>
<dbReference type="KEGG" id="vg:11266456"/>
<keyword evidence="9" id="KW-1185">Reference proteome</keyword>
<feature type="transmembrane region" description="Helical" evidence="2">
    <location>
        <begin position="145"/>
        <end position="168"/>
    </location>
</feature>
<dbReference type="GeneID" id="11266456"/>
<dbReference type="RefSeq" id="YP_001096161.1">
    <property type="nucleotide sequence ID" value="NC_009127.1"/>
</dbReference>
<evidence type="ECO:0000313" key="4">
    <source>
        <dbReference type="EMBL" id="ABG42953.1"/>
    </source>
</evidence>
<reference evidence="7 8" key="3">
    <citation type="journal article" date="2008" name="J. Virol.">
        <title>Cloning of the koi herpesvirus genome as an infectious bacterial artificial chromosome demonstrates that disruption of the thymidine kinase locus induces partial attenuation in Cyprinus carpio koi.</title>
        <authorList>
            <person name="Costes B."/>
            <person name="Fournier G."/>
            <person name="Michel B."/>
            <person name="Delforge C."/>
            <person name="Raj V.S."/>
            <person name="Dewals B."/>
            <person name="Gillet L."/>
            <person name="Drion P."/>
            <person name="Body A."/>
            <person name="Schynts F."/>
            <person name="Lieffrig F."/>
            <person name="Vanderplasschen A."/>
        </authorList>
    </citation>
    <scope>NUCLEOTIDE SEQUENCE [LARGE SCALE GENOMIC DNA]</scope>
    <source>
        <strain evidence="5">FL</strain>
    </source>
</reference>
<dbReference type="EMBL" id="KP343683">
    <property type="protein sequence ID" value="AJP55613.1"/>
    <property type="molecule type" value="Genomic_DNA"/>
</dbReference>
<dbReference type="EMBL" id="DQ657948">
    <property type="protein sequence ID" value="ABG42953.1"/>
    <property type="molecule type" value="Genomic_DNA"/>
</dbReference>
<reference evidence="6 9" key="1">
    <citation type="journal article" date="2007" name="J. Virol.">
        <title>Genome sequences of three koi herpesvirus isolates representing the expanding distribution of an emerging disease threatening koi and common carp worldwide.</title>
        <authorList>
            <person name="Aoki T."/>
            <person name="Hirono I."/>
            <person name="Kurokawa K."/>
            <person name="Fukuda H."/>
            <person name="Nahary R."/>
            <person name="Eldar A."/>
            <person name="Davison A.J."/>
            <person name="Waltzek T.B."/>
            <person name="Bercovier H."/>
            <person name="Hedrick R.P."/>
        </authorList>
    </citation>
    <scope>NUCLEOTIDE SEQUENCE [LARGE SCALE GENOMIC DNA]</scope>
    <source>
        <strain evidence="3">KHV-I</strain>
        <strain evidence="4 9">KHV-U</strain>
    </source>
</reference>
<evidence type="ECO:0000313" key="9">
    <source>
        <dbReference type="Proteomes" id="UP000156776"/>
    </source>
</evidence>
<dbReference type="Proteomes" id="UP000156776">
    <property type="component" value="Segment"/>
</dbReference>
<evidence type="ECO:0000256" key="1">
    <source>
        <dbReference type="SAM" id="MobiDB-lite"/>
    </source>
</evidence>
<dbReference type="Proteomes" id="UP000128453">
    <property type="component" value="Segment"/>
</dbReference>
<reference evidence="7 8" key="4">
    <citation type="journal article" date="2009" name="J. Virol.">
        <title>The major portal of entry of koi herpesvirus in Cyprinus carpio is the skin.</title>
        <authorList>
            <person name="Costes B."/>
            <person name="Raj V.S."/>
            <person name="Michel B."/>
            <person name="Fournier G."/>
            <person name="Thirion M."/>
            <person name="Gillet L."/>
            <person name="Mast J."/>
            <person name="Lieffrig F."/>
            <person name="Bremont M."/>
            <person name="Vanderplasschen A."/>
        </authorList>
    </citation>
    <scope>NUCLEOTIDE SEQUENCE [LARGE SCALE GENOMIC DNA]</scope>
    <source>
        <strain evidence="5">FL</strain>
    </source>
</reference>
<feature type="compositionally biased region" description="Basic and acidic residues" evidence="1">
    <location>
        <begin position="241"/>
        <end position="265"/>
    </location>
</feature>
<organism evidence="3 6">
    <name type="scientific">Cyprinid herpesvirus 3</name>
    <name type="common">CyHV-3</name>
    <dbReference type="NCBI Taxonomy" id="180230"/>
    <lineage>
        <taxon>Viruses</taxon>
        <taxon>Duplodnaviria</taxon>
        <taxon>Heunggongvirae</taxon>
        <taxon>Peploviricota</taxon>
        <taxon>Herviviricetes</taxon>
        <taxon>Herpesvirales</taxon>
        <taxon>Alloherpesviridae</taxon>
        <taxon>Cyvirus</taxon>
        <taxon>Cyvirus cyprinidallo3</taxon>
    </lineage>
</organism>
<keyword evidence="2" id="KW-0472">Membrane</keyword>
<reference evidence="4" key="2">
    <citation type="submission" date="2007-03" db="EMBL/GenBank/DDBJ databases">
        <title>Comparative genomics of carp herpesviruses.</title>
        <authorList>
            <person name="Davison A.J."/>
            <person name="Kurobe T."/>
            <person name="Gatherer D."/>
            <person name="Cunningham C."/>
            <person name="Waltzek T.B."/>
            <person name="Korf I."/>
            <person name="Fukuda H."/>
            <person name="Hedrick R.P."/>
        </authorList>
    </citation>
    <scope>NUCLEOTIDE SEQUENCE</scope>
    <source>
        <strain evidence="4">KHV-U</strain>
    </source>
</reference>
<evidence type="ECO:0000313" key="6">
    <source>
        <dbReference type="Proteomes" id="UP000106924"/>
    </source>
</evidence>